<dbReference type="Proteomes" id="UP001056778">
    <property type="component" value="Chromosome 6"/>
</dbReference>
<keyword evidence="2" id="KW-1185">Reference proteome</keyword>
<comment type="caution">
    <text evidence="1">The sequence shown here is derived from an EMBL/GenBank/DDBJ whole genome shotgun (WGS) entry which is preliminary data.</text>
</comment>
<protein>
    <submittedName>
        <fullName evidence="1">Atp-binding cassette sub-family c</fullName>
    </submittedName>
</protein>
<name>A0ACB9SZE2_HOLOL</name>
<evidence type="ECO:0000313" key="1">
    <source>
        <dbReference type="EMBL" id="KAI4459878.1"/>
    </source>
</evidence>
<dbReference type="EMBL" id="CM043020">
    <property type="protein sequence ID" value="KAI4459878.1"/>
    <property type="molecule type" value="Genomic_DNA"/>
</dbReference>
<gene>
    <name evidence="1" type="ORF">MML48_6g00014134</name>
</gene>
<reference evidence="1" key="1">
    <citation type="submission" date="2022-04" db="EMBL/GenBank/DDBJ databases">
        <title>Chromosome-scale genome assembly of Holotrichia oblita Faldermann.</title>
        <authorList>
            <person name="Rongchong L."/>
        </authorList>
    </citation>
    <scope>NUCLEOTIDE SEQUENCE</scope>
    <source>
        <strain evidence="1">81SQS9</strain>
    </source>
</reference>
<keyword evidence="1" id="KW-0067">ATP-binding</keyword>
<sequence>MMRSPVFTHLNVTLQGLTTIRAYGAQEILKMEFDKHQDLHTSAWYMYITASSAFGFYLDLLCFIFTALVTFSFLTIAEGLLGGEVGLAITQSTALTDLVQWGMRQSAEVANQLMSVERLLEYSYLPEEKQPRIPINPPKEWPQNGRVLFRKMGLRYSEDTPLVLKNLNFSIEPKEKDCRTPANKDDTIEADNENTFIEEDTQQSDFQEPVSCNSVNNERTRRTKQVKGNEMKFLR</sequence>
<accession>A0ACB9SZE2</accession>
<organism evidence="1 2">
    <name type="scientific">Holotrichia oblita</name>
    <name type="common">Chafer beetle</name>
    <dbReference type="NCBI Taxonomy" id="644536"/>
    <lineage>
        <taxon>Eukaryota</taxon>
        <taxon>Metazoa</taxon>
        <taxon>Ecdysozoa</taxon>
        <taxon>Arthropoda</taxon>
        <taxon>Hexapoda</taxon>
        <taxon>Insecta</taxon>
        <taxon>Pterygota</taxon>
        <taxon>Neoptera</taxon>
        <taxon>Endopterygota</taxon>
        <taxon>Coleoptera</taxon>
        <taxon>Polyphaga</taxon>
        <taxon>Scarabaeiformia</taxon>
        <taxon>Scarabaeidae</taxon>
        <taxon>Melolonthinae</taxon>
        <taxon>Holotrichia</taxon>
    </lineage>
</organism>
<evidence type="ECO:0000313" key="2">
    <source>
        <dbReference type="Proteomes" id="UP001056778"/>
    </source>
</evidence>
<proteinExistence type="predicted"/>
<keyword evidence="1" id="KW-0547">Nucleotide-binding</keyword>